<evidence type="ECO:0000313" key="2">
    <source>
        <dbReference type="EMBL" id="KAK3306079.1"/>
    </source>
</evidence>
<gene>
    <name evidence="2" type="ORF">B0T15DRAFT_534268</name>
</gene>
<feature type="chain" id="PRO_5042540355" evidence="1">
    <location>
        <begin position="25"/>
        <end position="363"/>
    </location>
</feature>
<organism evidence="2 3">
    <name type="scientific">Chaetomium strumarium</name>
    <dbReference type="NCBI Taxonomy" id="1170767"/>
    <lineage>
        <taxon>Eukaryota</taxon>
        <taxon>Fungi</taxon>
        <taxon>Dikarya</taxon>
        <taxon>Ascomycota</taxon>
        <taxon>Pezizomycotina</taxon>
        <taxon>Sordariomycetes</taxon>
        <taxon>Sordariomycetidae</taxon>
        <taxon>Sordariales</taxon>
        <taxon>Chaetomiaceae</taxon>
        <taxon>Chaetomium</taxon>
    </lineage>
</organism>
<dbReference type="RefSeq" id="XP_062721859.1">
    <property type="nucleotide sequence ID" value="XM_062869429.1"/>
</dbReference>
<dbReference type="Proteomes" id="UP001273166">
    <property type="component" value="Unassembled WGS sequence"/>
</dbReference>
<dbReference type="AlphaFoldDB" id="A0AAJ0M296"/>
<protein>
    <submittedName>
        <fullName evidence="2">Uncharacterized protein</fullName>
    </submittedName>
</protein>
<proteinExistence type="predicted"/>
<keyword evidence="1" id="KW-0732">Signal</keyword>
<keyword evidence="3" id="KW-1185">Reference proteome</keyword>
<comment type="caution">
    <text evidence="2">The sequence shown here is derived from an EMBL/GenBank/DDBJ whole genome shotgun (WGS) entry which is preliminary data.</text>
</comment>
<feature type="signal peptide" evidence="1">
    <location>
        <begin position="1"/>
        <end position="24"/>
    </location>
</feature>
<dbReference type="GeneID" id="87888258"/>
<reference evidence="2" key="2">
    <citation type="submission" date="2023-06" db="EMBL/GenBank/DDBJ databases">
        <authorList>
            <consortium name="Lawrence Berkeley National Laboratory"/>
            <person name="Mondo S.J."/>
            <person name="Hensen N."/>
            <person name="Bonometti L."/>
            <person name="Westerberg I."/>
            <person name="Brannstrom I.O."/>
            <person name="Guillou S."/>
            <person name="Cros-Aarteil S."/>
            <person name="Calhoun S."/>
            <person name="Haridas S."/>
            <person name="Kuo A."/>
            <person name="Pangilinan J."/>
            <person name="Riley R."/>
            <person name="Labutti K."/>
            <person name="Andreopoulos B."/>
            <person name="Lipzen A."/>
            <person name="Chen C."/>
            <person name="Yanf M."/>
            <person name="Daum C."/>
            <person name="Ng V."/>
            <person name="Clum A."/>
            <person name="Steindorff A."/>
            <person name="Ohm R."/>
            <person name="Martin F."/>
            <person name="Silar P."/>
            <person name="Natvig D."/>
            <person name="Lalanne C."/>
            <person name="Gautier V."/>
            <person name="Ament-Velasquez S.L."/>
            <person name="Kruys A."/>
            <person name="Hutchinson M.I."/>
            <person name="Powell A.J."/>
            <person name="Barry K."/>
            <person name="Miller A.N."/>
            <person name="Grigoriev I.V."/>
            <person name="Debuchy R."/>
            <person name="Gladieux P."/>
            <person name="Thoren M.H."/>
            <person name="Johannesson H."/>
        </authorList>
    </citation>
    <scope>NUCLEOTIDE SEQUENCE</scope>
    <source>
        <strain evidence="2">CBS 333.67</strain>
    </source>
</reference>
<accession>A0AAJ0M296</accession>
<name>A0AAJ0M296_9PEZI</name>
<evidence type="ECO:0000256" key="1">
    <source>
        <dbReference type="SAM" id="SignalP"/>
    </source>
</evidence>
<evidence type="ECO:0000313" key="3">
    <source>
        <dbReference type="Proteomes" id="UP001273166"/>
    </source>
</evidence>
<sequence>MVLTQRARLLRLLAIAQFPLAVDASLYDGFGGYGQGQRVAPYDANSTAFLDAVAASNSTGVFKIPGYDVSKPFPGTPIDGWTLSMAALDMSHAAVVDATHEPMVGYSLTIQAPDSLIKNAGDGTKFVNADPSWGMCMWIFSPPPSNNKTLWNNPTNKPLADDGSCKGFLSDECIAALEKHATWEAYPADPAKLGSNGQFGSLVGCNTMHFPDECGPNGPGNSLFNAASLNGVPVPFLNGSITRSDGWQFEDYRGSSYNSTEDLQLYWDSQVLNFWTVVTVMVNATVDANAQMGDKGVGLPGVSCVAPNGVGTGKAFAFSTSNFTVPNGNGDNGNGTKADDENSGVGMAVPAWSVLWSVLALLV</sequence>
<reference evidence="2" key="1">
    <citation type="journal article" date="2023" name="Mol. Phylogenet. Evol.">
        <title>Genome-scale phylogeny and comparative genomics of the fungal order Sordariales.</title>
        <authorList>
            <person name="Hensen N."/>
            <person name="Bonometti L."/>
            <person name="Westerberg I."/>
            <person name="Brannstrom I.O."/>
            <person name="Guillou S."/>
            <person name="Cros-Aarteil S."/>
            <person name="Calhoun S."/>
            <person name="Haridas S."/>
            <person name="Kuo A."/>
            <person name="Mondo S."/>
            <person name="Pangilinan J."/>
            <person name="Riley R."/>
            <person name="LaButti K."/>
            <person name="Andreopoulos B."/>
            <person name="Lipzen A."/>
            <person name="Chen C."/>
            <person name="Yan M."/>
            <person name="Daum C."/>
            <person name="Ng V."/>
            <person name="Clum A."/>
            <person name="Steindorff A."/>
            <person name="Ohm R.A."/>
            <person name="Martin F."/>
            <person name="Silar P."/>
            <person name="Natvig D.O."/>
            <person name="Lalanne C."/>
            <person name="Gautier V."/>
            <person name="Ament-Velasquez S.L."/>
            <person name="Kruys A."/>
            <person name="Hutchinson M.I."/>
            <person name="Powell A.J."/>
            <person name="Barry K."/>
            <person name="Miller A.N."/>
            <person name="Grigoriev I.V."/>
            <person name="Debuchy R."/>
            <person name="Gladieux P."/>
            <person name="Hiltunen Thoren M."/>
            <person name="Johannesson H."/>
        </authorList>
    </citation>
    <scope>NUCLEOTIDE SEQUENCE</scope>
    <source>
        <strain evidence="2">CBS 333.67</strain>
    </source>
</reference>
<dbReference type="EMBL" id="JAUDZG010000004">
    <property type="protein sequence ID" value="KAK3306079.1"/>
    <property type="molecule type" value="Genomic_DNA"/>
</dbReference>